<dbReference type="Ensembl" id="ENSPANT00000065475.1">
    <property type="protein sequence ID" value="ENSPANP00000051025.1"/>
    <property type="gene ID" value="ENSPANG00000038197.1"/>
</dbReference>
<dbReference type="PANTHER" id="PTHR12138">
    <property type="entry name" value="PRIMATE-EXPANDED PROTEIN FAMILY"/>
    <property type="match status" value="1"/>
</dbReference>
<organism evidence="1 2">
    <name type="scientific">Papio anubis</name>
    <name type="common">Olive baboon</name>
    <dbReference type="NCBI Taxonomy" id="9555"/>
    <lineage>
        <taxon>Eukaryota</taxon>
        <taxon>Metazoa</taxon>
        <taxon>Chordata</taxon>
        <taxon>Craniata</taxon>
        <taxon>Vertebrata</taxon>
        <taxon>Euteleostomi</taxon>
        <taxon>Mammalia</taxon>
        <taxon>Eutheria</taxon>
        <taxon>Euarchontoglires</taxon>
        <taxon>Primates</taxon>
        <taxon>Haplorrhini</taxon>
        <taxon>Catarrhini</taxon>
        <taxon>Cercopithecidae</taxon>
        <taxon>Cercopithecinae</taxon>
        <taxon>Papio</taxon>
    </lineage>
</organism>
<sequence>MAVLVQDGDAPALSLRLECNGMISAHCNLLLPDSSNSPISATRVVGITGAHHHAQLIFVFFIEMGFPHVAQADFGLLASSDPPILASQSARITGVSHHAWPNTVFS</sequence>
<dbReference type="GeneTree" id="ENSGT01120000271815"/>
<reference evidence="1" key="3">
    <citation type="submission" date="2025-09" db="UniProtKB">
        <authorList>
            <consortium name="Ensembl"/>
        </authorList>
    </citation>
    <scope>IDENTIFICATION</scope>
</reference>
<dbReference type="AlphaFoldDB" id="A0A8I5N3G8"/>
<keyword evidence="2" id="KW-1185">Reference proteome</keyword>
<protein>
    <submittedName>
        <fullName evidence="1">Uncharacterized protein</fullName>
    </submittedName>
</protein>
<dbReference type="PRINTS" id="PR02045">
    <property type="entry name" value="F138DOMAIN"/>
</dbReference>
<evidence type="ECO:0000313" key="2">
    <source>
        <dbReference type="Proteomes" id="UP000028761"/>
    </source>
</evidence>
<accession>A0A8I5N3G8</accession>
<reference evidence="1" key="2">
    <citation type="submission" date="2025-08" db="UniProtKB">
        <authorList>
            <consortium name="Ensembl"/>
        </authorList>
    </citation>
    <scope>IDENTIFICATION</scope>
</reference>
<evidence type="ECO:0000313" key="1">
    <source>
        <dbReference type="Ensembl" id="ENSPANP00000051025.1"/>
    </source>
</evidence>
<dbReference type="Proteomes" id="UP000028761">
    <property type="component" value="Chromosome 17"/>
</dbReference>
<reference evidence="1 2" key="1">
    <citation type="submission" date="2012-03" db="EMBL/GenBank/DDBJ databases">
        <title>Whole Genome Assembly of Papio anubis.</title>
        <authorList>
            <person name="Liu Y.L."/>
            <person name="Abraham K.A."/>
            <person name="Akbar H.A."/>
            <person name="Ali S.A."/>
            <person name="Anosike U.A."/>
            <person name="Aqrawi P.A."/>
            <person name="Arias F.A."/>
            <person name="Attaway T.A."/>
            <person name="Awwad R.A."/>
            <person name="Babu C.B."/>
            <person name="Bandaranaike D.B."/>
            <person name="Battles P.B."/>
            <person name="Bell A.B."/>
            <person name="Beltran B.B."/>
            <person name="Berhane-Mersha D.B."/>
            <person name="Bess C.B."/>
            <person name="Bickham C.B."/>
            <person name="Bolden T.B."/>
            <person name="Carter K.C."/>
            <person name="Chau D.C."/>
            <person name="Chavez A.C."/>
            <person name="Clerc-Blankenburg K.C."/>
            <person name="Coyle M.C."/>
            <person name="Dao M.D."/>
            <person name="Davila M.L.D."/>
            <person name="Davy-Carroll L.D."/>
            <person name="Denson S.D."/>
            <person name="Dinh H.D."/>
            <person name="Fernandez S.F."/>
            <person name="Fernando P.F."/>
            <person name="Forbes L.F."/>
            <person name="Francis C.F."/>
            <person name="Francisco L.F."/>
            <person name="Fu Q.F."/>
            <person name="Garcia-Iii R.G."/>
            <person name="Garrett T.G."/>
            <person name="Gross S.G."/>
            <person name="Gubbala S.G."/>
            <person name="Hirani K.H."/>
            <person name="Hogues M.H."/>
            <person name="Hollins B.H."/>
            <person name="Jackson L.J."/>
            <person name="Javaid M.J."/>
            <person name="Jhangiani S.J."/>
            <person name="Johnson A.J."/>
            <person name="Johnson B.J."/>
            <person name="Jones J.J."/>
            <person name="Joshi V.J."/>
            <person name="Kalu J.K."/>
            <person name="Khan N.K."/>
            <person name="Korchina V.K."/>
            <person name="Kovar C.K."/>
            <person name="Lago L.L."/>
            <person name="Lara F.L."/>
            <person name="Le T.-K.L."/>
            <person name="Lee S.L."/>
            <person name="Legall-Iii F.L."/>
            <person name="Lemon S.L."/>
            <person name="Liu J.L."/>
            <person name="Liu Y.-S.L."/>
            <person name="Liyanage D.L."/>
            <person name="Lopez J.L."/>
            <person name="Lorensuhewa L.L."/>
            <person name="Mata R.M."/>
            <person name="Mathew T.M."/>
            <person name="Mercado C.M."/>
            <person name="Mercado I.M."/>
            <person name="Morales K.M."/>
            <person name="Morgan M.M."/>
            <person name="Munidasa M.M."/>
            <person name="Ngo D.N."/>
            <person name="Nguyen L.N."/>
            <person name="Nguyen T.N."/>
            <person name="Nguyen N.N."/>
            <person name="Obregon M.O."/>
            <person name="Okwuonu G.O."/>
            <person name="Ongeri F.O."/>
            <person name="Onwere C.O."/>
            <person name="Osifeso I.O."/>
            <person name="Parra A.P."/>
            <person name="Patil S.P."/>
            <person name="Perez A.P."/>
            <person name="Perez Y.P."/>
            <person name="Pham C.P."/>
            <person name="Pu L.-L.P."/>
            <person name="Puazo M.P."/>
            <person name="Quiroz J.Q."/>
            <person name="Rouhana J.R."/>
            <person name="Ruiz M.R."/>
            <person name="Ruiz S.-J.R."/>
            <person name="Saada N.S."/>
            <person name="Santibanez J.S."/>
            <person name="Scheel M.S."/>
            <person name="Schneider B.S."/>
            <person name="Simmons D.S."/>
            <person name="Sisson I.S."/>
            <person name="Tang L.-Y.T."/>
            <person name="Thornton R.T."/>
            <person name="Tisius J.T."/>
            <person name="Toledanes G.T."/>
            <person name="Trejos Z.T."/>
            <person name="Usmani K.U."/>
            <person name="Varghese R.V."/>
            <person name="Vattathil S.V."/>
            <person name="Vee V.V."/>
            <person name="Walker D.W."/>
            <person name="Weissenberger G.W."/>
            <person name="White C.W."/>
            <person name="Williams A.W."/>
            <person name="Woodworth J.W."/>
            <person name="Wright R.W."/>
            <person name="Zhu Y.Z."/>
            <person name="Han Y.H."/>
            <person name="Newsham I.N."/>
            <person name="Nazareth L.N."/>
            <person name="Worley K.W."/>
            <person name="Muzny D.M."/>
            <person name="Rogers J.R."/>
            <person name="Gibbs R.G."/>
        </authorList>
    </citation>
    <scope>NUCLEOTIDE SEQUENCE [LARGE SCALE GENOMIC DNA]</scope>
</reference>
<proteinExistence type="predicted"/>
<name>A0A8I5N3G8_PAPAN</name>
<dbReference type="OMA" id="HHAWPNT"/>
<dbReference type="PANTHER" id="PTHR12138:SF161">
    <property type="entry name" value="SECRETED PROTEIN"/>
    <property type="match status" value="1"/>
</dbReference>